<dbReference type="AlphaFoldDB" id="A0AAW5ZU63"/>
<evidence type="ECO:0000313" key="2">
    <source>
        <dbReference type="Proteomes" id="UP001144050"/>
    </source>
</evidence>
<dbReference type="Proteomes" id="UP001144050">
    <property type="component" value="Unassembled WGS sequence"/>
</dbReference>
<dbReference type="RefSeq" id="WP_043945741.1">
    <property type="nucleotide sequence ID" value="NZ_CDMA01000001.1"/>
</dbReference>
<sequence>MAVFVIEDASHAEWQGEFRQLDDALAELRRRAASAWDSAPNRPPCSRWETCRREYTVIEFDDRAHPWRERSRTLMLTVDAAGPIWHVPA</sequence>
<name>A0AAW5ZU63_RALSL</name>
<evidence type="ECO:0000313" key="1">
    <source>
        <dbReference type="EMBL" id="MDB0573284.1"/>
    </source>
</evidence>
<protein>
    <submittedName>
        <fullName evidence="1">Uncharacterized protein</fullName>
    </submittedName>
</protein>
<gene>
    <name evidence="1" type="ORF">LBW59_21260</name>
</gene>
<dbReference type="EMBL" id="JAIVFG010000046">
    <property type="protein sequence ID" value="MDB0573284.1"/>
    <property type="molecule type" value="Genomic_DNA"/>
</dbReference>
<accession>A0AAW5ZU63</accession>
<organism evidence="1 2">
    <name type="scientific">Ralstonia solanacearum</name>
    <name type="common">Pseudomonas solanacearum</name>
    <dbReference type="NCBI Taxonomy" id="305"/>
    <lineage>
        <taxon>Bacteria</taxon>
        <taxon>Pseudomonadati</taxon>
        <taxon>Pseudomonadota</taxon>
        <taxon>Betaproteobacteria</taxon>
        <taxon>Burkholderiales</taxon>
        <taxon>Burkholderiaceae</taxon>
        <taxon>Ralstonia</taxon>
        <taxon>Ralstonia solanacearum species complex</taxon>
    </lineage>
</organism>
<comment type="caution">
    <text evidence="1">The sequence shown here is derived from an EMBL/GenBank/DDBJ whole genome shotgun (WGS) entry which is preliminary data.</text>
</comment>
<proteinExistence type="predicted"/>
<reference evidence="1" key="1">
    <citation type="submission" date="2021-09" db="EMBL/GenBank/DDBJ databases">
        <title>Genomic analysis of Ralstonia spp.</title>
        <authorList>
            <person name="Aburjaile F."/>
            <person name="Ariute J.C."/>
            <person name="Pais A.K.L."/>
            <person name="Albuquerque G.M.R."/>
            <person name="Silva A.M.F."/>
            <person name="Brenig B."/>
            <person name="Azevedo V."/>
            <person name="Matiuzzi M."/>
            <person name="Ramos R."/>
            <person name="Goes-Neto A."/>
            <person name="Soares S."/>
            <person name="Iseppon A.M.B."/>
            <person name="Souza E."/>
            <person name="Gama M."/>
        </authorList>
    </citation>
    <scope>NUCLEOTIDE SEQUENCE</scope>
    <source>
        <strain evidence="1">CCRMRs91</strain>
    </source>
</reference>